<gene>
    <name evidence="3" type="ordered locus">Bfae_14030</name>
</gene>
<reference evidence="3 4" key="1">
    <citation type="journal article" date="2009" name="Stand. Genomic Sci.">
        <title>Complete genome sequence of Brachybacterium faecium type strain (Schefferle 6-10).</title>
        <authorList>
            <person name="Lapidus A."/>
            <person name="Pukall R."/>
            <person name="Labuttii K."/>
            <person name="Copeland A."/>
            <person name="Del Rio T.G."/>
            <person name="Nolan M."/>
            <person name="Chen F."/>
            <person name="Lucas S."/>
            <person name="Tice H."/>
            <person name="Cheng J.F."/>
            <person name="Bruce D."/>
            <person name="Goodwin L."/>
            <person name="Pitluck S."/>
            <person name="Rohde M."/>
            <person name="Goker M."/>
            <person name="Pati A."/>
            <person name="Ivanova N."/>
            <person name="Mavrommatis K."/>
            <person name="Chen A."/>
            <person name="Palaniappan K."/>
            <person name="D'haeseleer P."/>
            <person name="Chain P."/>
            <person name="Bristow J."/>
            <person name="Eisen J.A."/>
            <person name="Markowitz V."/>
            <person name="Hugenholtz P."/>
            <person name="Kyrpides N.C."/>
            <person name="Klenk H.P."/>
        </authorList>
    </citation>
    <scope>NUCLEOTIDE SEQUENCE [LARGE SCALE GENOMIC DNA]</scope>
    <source>
        <strain evidence="4">ATCC 43885 / DSM 4810 / JCM 11609 / LMG 19847 / NBRC 14762 / NCIMB 9860 / 6-10</strain>
    </source>
</reference>
<keyword evidence="1" id="KW-0175">Coiled coil</keyword>
<dbReference type="STRING" id="446465.Bfae_14030"/>
<dbReference type="OrthoDB" id="5422202at2"/>
<sequence>MSESETPVPASSPAAQPIEPAADQGADQPSPSPAAAAEENGPAPEGAEPIAQTDGAEPAVTEQPAEQPSTSAPAADAEPGAGQTGERTGEHAAEPDADQAAEQPSAQASAAEPTASEEPAEEDAASSTGAAAPSPKPGRPGPKPAAPGPRPGAPSPAALAAKKPSAALLPVVPPVTEYDAEQIAAAKAFGTVAEDGAVTVQDGTQVRTVGTAGEADHDAALEPFARAYLDLVAFLDLTQTTLNAPEHTQNELNRLLENLRKNMKEPKVVGDIPALRARAAELREQAKAKIHALEAERASQREEATRRRTEFVESIEALVATDPEQISWRNAGETMRQMVPTWKQMQTDDVSLDRPTEDALWKRLSAARATFDRMRKQFFSQLDAKHAEAAQIKEDLIARAEAMQESTDWGPTVRAYKGLMDEWRRAPRGSRKKDDAQWKRFKAAQDTFFQARNADLHETEAEQRQNLEVKEALLTEAEAIDPSAGVDQAKKTLRSVQDRWEEAGKVPRGDMRRIDERLRAVERAVKNAEQEEWRRTDPRTKARVEGASSQLHSAIASYQEALDKAVAGGDPKKIAEAEAALEARKEWLAVIERSARDLG</sequence>
<protein>
    <recommendedName>
        <fullName evidence="5">DUF349 domain-containing protein</fullName>
    </recommendedName>
</protein>
<dbReference type="AlphaFoldDB" id="C7MCC7"/>
<dbReference type="Pfam" id="PF03993">
    <property type="entry name" value="DUF349"/>
    <property type="match status" value="3"/>
</dbReference>
<feature type="compositionally biased region" description="Low complexity" evidence="2">
    <location>
        <begin position="33"/>
        <end position="49"/>
    </location>
</feature>
<dbReference type="Proteomes" id="UP000001919">
    <property type="component" value="Chromosome"/>
</dbReference>
<accession>C7MCC7</accession>
<evidence type="ECO:0008006" key="5">
    <source>
        <dbReference type="Google" id="ProtNLM"/>
    </source>
</evidence>
<dbReference type="KEGG" id="bfa:Bfae_14030"/>
<evidence type="ECO:0000256" key="2">
    <source>
        <dbReference type="SAM" id="MobiDB-lite"/>
    </source>
</evidence>
<name>C7MCC7_BRAFD</name>
<evidence type="ECO:0000313" key="3">
    <source>
        <dbReference type="EMBL" id="ACU85234.1"/>
    </source>
</evidence>
<dbReference type="PATRIC" id="fig|446465.5.peg.1395"/>
<proteinExistence type="predicted"/>
<dbReference type="eggNOG" id="COG0508">
    <property type="taxonomic scope" value="Bacteria"/>
</dbReference>
<feature type="region of interest" description="Disordered" evidence="2">
    <location>
        <begin position="1"/>
        <end position="162"/>
    </location>
</feature>
<feature type="compositionally biased region" description="Pro residues" evidence="2">
    <location>
        <begin position="134"/>
        <end position="154"/>
    </location>
</feature>
<organism evidence="3 4">
    <name type="scientific">Brachybacterium faecium (strain ATCC 43885 / DSM 4810 / JCM 11609 / LMG 19847 / NBRC 14762 / NCIMB 9860 / 6-10)</name>
    <dbReference type="NCBI Taxonomy" id="446465"/>
    <lineage>
        <taxon>Bacteria</taxon>
        <taxon>Bacillati</taxon>
        <taxon>Actinomycetota</taxon>
        <taxon>Actinomycetes</taxon>
        <taxon>Micrococcales</taxon>
        <taxon>Dermabacteraceae</taxon>
        <taxon>Brachybacterium</taxon>
    </lineage>
</organism>
<dbReference type="InterPro" id="IPR007139">
    <property type="entry name" value="DUF349"/>
</dbReference>
<feature type="coiled-coil region" evidence="1">
    <location>
        <begin position="276"/>
        <end position="303"/>
    </location>
</feature>
<dbReference type="EMBL" id="CP001643">
    <property type="protein sequence ID" value="ACU85234.1"/>
    <property type="molecule type" value="Genomic_DNA"/>
</dbReference>
<dbReference type="HOGENOM" id="CLU_024630_2_0_11"/>
<feature type="compositionally biased region" description="Low complexity" evidence="2">
    <location>
        <begin position="98"/>
        <end position="117"/>
    </location>
</feature>
<evidence type="ECO:0000256" key="1">
    <source>
        <dbReference type="SAM" id="Coils"/>
    </source>
</evidence>
<evidence type="ECO:0000313" key="4">
    <source>
        <dbReference type="Proteomes" id="UP000001919"/>
    </source>
</evidence>
<keyword evidence="4" id="KW-1185">Reference proteome</keyword>